<evidence type="ECO:0000313" key="1">
    <source>
        <dbReference type="EMBL" id="KAF0897243.1"/>
    </source>
</evidence>
<gene>
    <name evidence="1" type="ORF">E2562_034712</name>
</gene>
<evidence type="ECO:0000313" key="2">
    <source>
        <dbReference type="Proteomes" id="UP000479710"/>
    </source>
</evidence>
<protein>
    <submittedName>
        <fullName evidence="1">Uncharacterized protein</fullName>
    </submittedName>
</protein>
<organism evidence="1 2">
    <name type="scientific">Oryza meyeriana var. granulata</name>
    <dbReference type="NCBI Taxonomy" id="110450"/>
    <lineage>
        <taxon>Eukaryota</taxon>
        <taxon>Viridiplantae</taxon>
        <taxon>Streptophyta</taxon>
        <taxon>Embryophyta</taxon>
        <taxon>Tracheophyta</taxon>
        <taxon>Spermatophyta</taxon>
        <taxon>Magnoliopsida</taxon>
        <taxon>Liliopsida</taxon>
        <taxon>Poales</taxon>
        <taxon>Poaceae</taxon>
        <taxon>BOP clade</taxon>
        <taxon>Oryzoideae</taxon>
        <taxon>Oryzeae</taxon>
        <taxon>Oryzinae</taxon>
        <taxon>Oryza</taxon>
        <taxon>Oryza meyeriana</taxon>
    </lineage>
</organism>
<comment type="caution">
    <text evidence="1">The sequence shown here is derived from an EMBL/GenBank/DDBJ whole genome shotgun (WGS) entry which is preliminary data.</text>
</comment>
<dbReference type="EMBL" id="SPHZ02000010">
    <property type="protein sequence ID" value="KAF0897243.1"/>
    <property type="molecule type" value="Genomic_DNA"/>
</dbReference>
<dbReference type="Proteomes" id="UP000479710">
    <property type="component" value="Unassembled WGS sequence"/>
</dbReference>
<proteinExistence type="predicted"/>
<keyword evidence="2" id="KW-1185">Reference proteome</keyword>
<sequence length="91" mass="9852">MGLDARALGTPNGEAIQSGLRDVMHEPAITSSAGEKWARIGGREKRCRSEAPRPWWAVVGFGWQGEKARCVEKVADSMDSRSDSLPHACDG</sequence>
<reference evidence="1 2" key="1">
    <citation type="submission" date="2019-11" db="EMBL/GenBank/DDBJ databases">
        <title>Whole genome sequence of Oryza granulata.</title>
        <authorList>
            <person name="Li W."/>
        </authorList>
    </citation>
    <scope>NUCLEOTIDE SEQUENCE [LARGE SCALE GENOMIC DNA]</scope>
    <source>
        <strain evidence="2">cv. Menghai</strain>
        <tissue evidence="1">Leaf</tissue>
    </source>
</reference>
<dbReference type="AlphaFoldDB" id="A0A6G1CC81"/>
<name>A0A6G1CC81_9ORYZ</name>
<accession>A0A6G1CC81</accession>